<evidence type="ECO:0000256" key="2">
    <source>
        <dbReference type="SAM" id="Phobius"/>
    </source>
</evidence>
<keyword evidence="5" id="KW-1185">Reference proteome</keyword>
<organism evidence="4 5">
    <name type="scientific">Pedobacter nutrimenti</name>
    <dbReference type="NCBI Taxonomy" id="1241337"/>
    <lineage>
        <taxon>Bacteria</taxon>
        <taxon>Pseudomonadati</taxon>
        <taxon>Bacteroidota</taxon>
        <taxon>Sphingobacteriia</taxon>
        <taxon>Sphingobacteriales</taxon>
        <taxon>Sphingobacteriaceae</taxon>
        <taxon>Pedobacter</taxon>
    </lineage>
</organism>
<feature type="transmembrane region" description="Helical" evidence="2">
    <location>
        <begin position="129"/>
        <end position="149"/>
    </location>
</feature>
<feature type="coiled-coil region" evidence="1">
    <location>
        <begin position="66"/>
        <end position="103"/>
    </location>
</feature>
<keyword evidence="1" id="KW-0175">Coiled coil</keyword>
<evidence type="ECO:0000313" key="4">
    <source>
        <dbReference type="EMBL" id="PYF70808.1"/>
    </source>
</evidence>
<comment type="caution">
    <text evidence="4">The sequence shown here is derived from an EMBL/GenBank/DDBJ whole genome shotgun (WGS) entry which is preliminary data.</text>
</comment>
<keyword evidence="2" id="KW-1133">Transmembrane helix</keyword>
<feature type="coiled-coil region" evidence="1">
    <location>
        <begin position="162"/>
        <end position="200"/>
    </location>
</feature>
<keyword evidence="2" id="KW-0812">Transmembrane</keyword>
<reference evidence="4 5" key="1">
    <citation type="submission" date="2018-06" db="EMBL/GenBank/DDBJ databases">
        <title>Genomic Encyclopedia of Archaeal and Bacterial Type Strains, Phase II (KMG-II): from individual species to whole genera.</title>
        <authorList>
            <person name="Goeker M."/>
        </authorList>
    </citation>
    <scope>NUCLEOTIDE SEQUENCE [LARGE SCALE GENOMIC DNA]</scope>
    <source>
        <strain evidence="4 5">DSM 27372</strain>
    </source>
</reference>
<accession>A0A318UMS1</accession>
<name>A0A318UMS1_9SPHI</name>
<feature type="chain" id="PRO_5016424097" evidence="3">
    <location>
        <begin position="24"/>
        <end position="202"/>
    </location>
</feature>
<gene>
    <name evidence="4" type="ORF">B0O44_108237</name>
</gene>
<dbReference type="RefSeq" id="WP_110834014.1">
    <property type="nucleotide sequence ID" value="NZ_QKLU01000008.1"/>
</dbReference>
<dbReference type="AlphaFoldDB" id="A0A318UMS1"/>
<dbReference type="Proteomes" id="UP000248198">
    <property type="component" value="Unassembled WGS sequence"/>
</dbReference>
<evidence type="ECO:0000256" key="3">
    <source>
        <dbReference type="SAM" id="SignalP"/>
    </source>
</evidence>
<evidence type="ECO:0000313" key="5">
    <source>
        <dbReference type="Proteomes" id="UP000248198"/>
    </source>
</evidence>
<protein>
    <submittedName>
        <fullName evidence="4">Uncharacterized protein</fullName>
    </submittedName>
</protein>
<sequence>MKRFILPLIAAFCFAIGTQNTFAQDSTKTDPSLNGQYEFMLSKSKSLYGAKLINPVRLSGLWKSVKDTLNTERKQLNQAKAKIKAQQQNITDLKAQIEGKESSLASSNAKVNEINFLGMSFSKSTYNTVVWTLIIVLGLALCFVIIRSAKHIHEAKYRSTLYQEVADEYQAYKVKANDKEKKLARELQDERNKFEEYKSRER</sequence>
<feature type="signal peptide" evidence="3">
    <location>
        <begin position="1"/>
        <end position="23"/>
    </location>
</feature>
<evidence type="ECO:0000256" key="1">
    <source>
        <dbReference type="SAM" id="Coils"/>
    </source>
</evidence>
<keyword evidence="2" id="KW-0472">Membrane</keyword>
<dbReference type="EMBL" id="QKLU01000008">
    <property type="protein sequence ID" value="PYF70808.1"/>
    <property type="molecule type" value="Genomic_DNA"/>
</dbReference>
<dbReference type="OrthoDB" id="981213at2"/>
<keyword evidence="3" id="KW-0732">Signal</keyword>
<proteinExistence type="predicted"/>